<protein>
    <recommendedName>
        <fullName evidence="2">Inosine/uridine-preferring nucleoside hydrolase domain-containing protein</fullName>
    </recommendedName>
</protein>
<feature type="domain" description="Inosine/uridine-preferring nucleoside hydrolase" evidence="2">
    <location>
        <begin position="15"/>
        <end position="76"/>
    </location>
</feature>
<evidence type="ECO:0000259" key="2">
    <source>
        <dbReference type="Pfam" id="PF01156"/>
    </source>
</evidence>
<dbReference type="InterPro" id="IPR036452">
    <property type="entry name" value="Ribo_hydro-like"/>
</dbReference>
<comment type="similarity">
    <text evidence="1">Belongs to the IUNH family.</text>
</comment>
<organism evidence="3 4">
    <name type="scientific">Rotaria magnacalcarata</name>
    <dbReference type="NCBI Taxonomy" id="392030"/>
    <lineage>
        <taxon>Eukaryota</taxon>
        <taxon>Metazoa</taxon>
        <taxon>Spiralia</taxon>
        <taxon>Gnathifera</taxon>
        <taxon>Rotifera</taxon>
        <taxon>Eurotatoria</taxon>
        <taxon>Bdelloidea</taxon>
        <taxon>Philodinida</taxon>
        <taxon>Philodinidae</taxon>
        <taxon>Rotaria</taxon>
    </lineage>
</organism>
<accession>A0A8S3K3M5</accession>
<dbReference type="Proteomes" id="UP000681720">
    <property type="component" value="Unassembled WGS sequence"/>
</dbReference>
<reference evidence="3" key="1">
    <citation type="submission" date="2021-02" db="EMBL/GenBank/DDBJ databases">
        <authorList>
            <person name="Nowell W R."/>
        </authorList>
    </citation>
    <scope>NUCLEOTIDE SEQUENCE</scope>
</reference>
<proteinExistence type="inferred from homology"/>
<dbReference type="Pfam" id="PF01156">
    <property type="entry name" value="IU_nuc_hydro"/>
    <property type="match status" value="1"/>
</dbReference>
<evidence type="ECO:0000313" key="4">
    <source>
        <dbReference type="Proteomes" id="UP000681720"/>
    </source>
</evidence>
<dbReference type="AlphaFoldDB" id="A0A8S3K3M5"/>
<dbReference type="Gene3D" id="3.90.245.10">
    <property type="entry name" value="Ribonucleoside hydrolase-like"/>
    <property type="match status" value="1"/>
</dbReference>
<dbReference type="SUPFAM" id="SSF53590">
    <property type="entry name" value="Nucleoside hydrolase"/>
    <property type="match status" value="1"/>
</dbReference>
<dbReference type="EMBL" id="CAJOBJ010379002">
    <property type="protein sequence ID" value="CAF5226691.1"/>
    <property type="molecule type" value="Genomic_DNA"/>
</dbReference>
<sequence length="80" mass="8666">QVQLCINQDIKRQPVIIDTDTDVDDLWAIHYLLNVPTVDVLAITTVGDGYNKPLYSGSNVLTFLDLIGCSNGVGVGYGVK</sequence>
<dbReference type="GO" id="GO:0016799">
    <property type="term" value="F:hydrolase activity, hydrolyzing N-glycosyl compounds"/>
    <property type="evidence" value="ECO:0007669"/>
    <property type="project" value="InterPro"/>
</dbReference>
<evidence type="ECO:0000256" key="1">
    <source>
        <dbReference type="ARBA" id="ARBA00009176"/>
    </source>
</evidence>
<comment type="caution">
    <text evidence="3">The sequence shown here is derived from an EMBL/GenBank/DDBJ whole genome shotgun (WGS) entry which is preliminary data.</text>
</comment>
<name>A0A8S3K3M5_9BILA</name>
<evidence type="ECO:0000313" key="3">
    <source>
        <dbReference type="EMBL" id="CAF5226691.1"/>
    </source>
</evidence>
<feature type="non-terminal residue" evidence="3">
    <location>
        <position position="1"/>
    </location>
</feature>
<dbReference type="InterPro" id="IPR001910">
    <property type="entry name" value="Inosine/uridine_hydrolase_dom"/>
</dbReference>
<gene>
    <name evidence="3" type="ORF">GIL414_LOCUS87251</name>
</gene>